<dbReference type="InterPro" id="IPR010982">
    <property type="entry name" value="Lambda_DNA-bd_dom_sf"/>
</dbReference>
<name>A0ABS1IWN3_9FIRM</name>
<evidence type="ECO:0000259" key="2">
    <source>
        <dbReference type="PROSITE" id="PS50943"/>
    </source>
</evidence>
<protein>
    <submittedName>
        <fullName evidence="3">Helix-turn-helix domain-containing protein</fullName>
    </submittedName>
</protein>
<organism evidence="3 4">
    <name type="scientific">Catonella massiliensis</name>
    <dbReference type="NCBI Taxonomy" id="2799636"/>
    <lineage>
        <taxon>Bacteria</taxon>
        <taxon>Bacillati</taxon>
        <taxon>Bacillota</taxon>
        <taxon>Clostridia</taxon>
        <taxon>Lachnospirales</taxon>
        <taxon>Lachnospiraceae</taxon>
        <taxon>Catonella</taxon>
    </lineage>
</organism>
<sequence length="118" mass="13482">MNFHLRLKQLRQKKGLTQGELAGILGLKPTAISNYESNRNEPSFEKLIALSKEFDVTCDYLLGVSDSALPIGGEILDKEIVDFFLVYQQLMPESAASIRDYAEYLLDRQENKRNRKQS</sequence>
<keyword evidence="1" id="KW-0238">DNA-binding</keyword>
<proteinExistence type="predicted"/>
<dbReference type="PROSITE" id="PS50943">
    <property type="entry name" value="HTH_CROC1"/>
    <property type="match status" value="1"/>
</dbReference>
<dbReference type="InterPro" id="IPR001387">
    <property type="entry name" value="Cro/C1-type_HTH"/>
</dbReference>
<dbReference type="CDD" id="cd00093">
    <property type="entry name" value="HTH_XRE"/>
    <property type="match status" value="1"/>
</dbReference>
<dbReference type="SUPFAM" id="SSF47413">
    <property type="entry name" value="lambda repressor-like DNA-binding domains"/>
    <property type="match status" value="1"/>
</dbReference>
<feature type="domain" description="HTH cro/C1-type" evidence="2">
    <location>
        <begin position="7"/>
        <end position="61"/>
    </location>
</feature>
<evidence type="ECO:0000313" key="4">
    <source>
        <dbReference type="Proteomes" id="UP000604730"/>
    </source>
</evidence>
<dbReference type="SMART" id="SM00530">
    <property type="entry name" value="HTH_XRE"/>
    <property type="match status" value="1"/>
</dbReference>
<accession>A0ABS1IWN3</accession>
<dbReference type="Pfam" id="PF01381">
    <property type="entry name" value="HTH_3"/>
    <property type="match status" value="1"/>
</dbReference>
<dbReference type="PANTHER" id="PTHR46558:SF14">
    <property type="entry name" value="HTH-TYPE TRANSCRIPTIONAL REGULATOR ANSR"/>
    <property type="match status" value="1"/>
</dbReference>
<comment type="caution">
    <text evidence="3">The sequence shown here is derived from an EMBL/GenBank/DDBJ whole genome shotgun (WGS) entry which is preliminary data.</text>
</comment>
<dbReference type="Proteomes" id="UP000604730">
    <property type="component" value="Unassembled WGS sequence"/>
</dbReference>
<dbReference type="Gene3D" id="1.10.260.40">
    <property type="entry name" value="lambda repressor-like DNA-binding domains"/>
    <property type="match status" value="1"/>
</dbReference>
<evidence type="ECO:0000313" key="3">
    <source>
        <dbReference type="EMBL" id="MBK5896299.1"/>
    </source>
</evidence>
<dbReference type="RefSeq" id="WP_208427884.1">
    <property type="nucleotide sequence ID" value="NZ_JAEPRJ010000001.1"/>
</dbReference>
<dbReference type="EMBL" id="JAEPRJ010000001">
    <property type="protein sequence ID" value="MBK5896299.1"/>
    <property type="molecule type" value="Genomic_DNA"/>
</dbReference>
<gene>
    <name evidence="3" type="ORF">JJN12_00650</name>
</gene>
<keyword evidence="4" id="KW-1185">Reference proteome</keyword>
<evidence type="ECO:0000256" key="1">
    <source>
        <dbReference type="ARBA" id="ARBA00023125"/>
    </source>
</evidence>
<dbReference type="PANTHER" id="PTHR46558">
    <property type="entry name" value="TRACRIPTIONAL REGULATORY PROTEIN-RELATED-RELATED"/>
    <property type="match status" value="1"/>
</dbReference>
<reference evidence="3 4" key="1">
    <citation type="submission" date="2021-01" db="EMBL/GenBank/DDBJ databases">
        <title>Isolation and description of Catonella massiliensis sp. nov., a novel Catonella species, isolated from a stable periodontitis subject.</title>
        <authorList>
            <person name="Antezack A."/>
            <person name="Boxberger M."/>
            <person name="La Scola B."/>
            <person name="Monnet-Corti V."/>
        </authorList>
    </citation>
    <scope>NUCLEOTIDE SEQUENCE [LARGE SCALE GENOMIC DNA]</scope>
    <source>
        <strain evidence="3 4">Marseille-Q4567</strain>
    </source>
</reference>